<name>A0ABZ3J6M5_SPOA4</name>
<proteinExistence type="predicted"/>
<dbReference type="EMBL" id="CP155571">
    <property type="protein sequence ID" value="XFO73925.1"/>
    <property type="molecule type" value="Genomic_DNA"/>
</dbReference>
<reference evidence="1" key="1">
    <citation type="submission" date="2024-05" db="EMBL/GenBank/DDBJ databases">
        <title>Isolation and characterization of Sporomusa carbonis sp. nov., a carboxydotrophic hydrogenogen in the genus of Sporomusa isolated from a charcoal burning pile.</title>
        <authorList>
            <person name="Boeer T."/>
            <person name="Rosenbaum F."/>
            <person name="Eysell L."/>
            <person name="Mueller V."/>
            <person name="Daniel R."/>
            <person name="Poehlein A."/>
        </authorList>
    </citation>
    <scope>NUCLEOTIDE SEQUENCE [LARGE SCALE GENOMIC DNA]</scope>
    <source>
        <strain evidence="1">DSM 3132</strain>
    </source>
</reference>
<keyword evidence="2" id="KW-1185">Reference proteome</keyword>
<gene>
    <name evidence="1" type="ORF">SPACI_040330</name>
</gene>
<accession>A0ABZ3J6M5</accession>
<dbReference type="RefSeq" id="WP_093797290.1">
    <property type="nucleotide sequence ID" value="NZ_CP155571.1"/>
</dbReference>
<dbReference type="Proteomes" id="UP000216052">
    <property type="component" value="Chromosome"/>
</dbReference>
<evidence type="ECO:0000313" key="2">
    <source>
        <dbReference type="Proteomes" id="UP000216052"/>
    </source>
</evidence>
<sequence>MTKTEKQLLIEKLGEYAFTYGYYLEMYKHENNKEDGDCLAEAAKVMHLVQEVLDCVGIDYEASRATAIETGIQRYVENHPIRVGAYVKTPRFCTVQLKEVFTDKHAANEAGYVEPTHYENEQWDILGKHTGINRMVFAAVKKKN</sequence>
<evidence type="ECO:0000313" key="1">
    <source>
        <dbReference type="EMBL" id="XFO73925.1"/>
    </source>
</evidence>
<protein>
    <submittedName>
        <fullName evidence="1">Uncharacterized protein</fullName>
    </submittedName>
</protein>
<organism evidence="1 2">
    <name type="scientific">Sporomusa acidovorans (strain ATCC 49682 / DSM 3132 / Mol)</name>
    <dbReference type="NCBI Taxonomy" id="1123286"/>
    <lineage>
        <taxon>Bacteria</taxon>
        <taxon>Bacillati</taxon>
        <taxon>Bacillota</taxon>
        <taxon>Negativicutes</taxon>
        <taxon>Selenomonadales</taxon>
        <taxon>Sporomusaceae</taxon>
        <taxon>Sporomusa</taxon>
    </lineage>
</organism>